<sequence length="65" mass="7386">MVRNTSNGLEAASFPMLIKHAIPTATAPLNQNACFESFNACADLKKNRAWLWVRFSPYQWAIRLC</sequence>
<keyword evidence="2" id="KW-1185">Reference proteome</keyword>
<proteinExistence type="predicted"/>
<evidence type="ECO:0000313" key="2">
    <source>
        <dbReference type="Proteomes" id="UP000193144"/>
    </source>
</evidence>
<comment type="caution">
    <text evidence="1">The sequence shown here is derived from an EMBL/GenBank/DDBJ whole genome shotgun (WGS) entry which is preliminary data.</text>
</comment>
<organism evidence="1 2">
    <name type="scientific">Clohesyomyces aquaticus</name>
    <dbReference type="NCBI Taxonomy" id="1231657"/>
    <lineage>
        <taxon>Eukaryota</taxon>
        <taxon>Fungi</taxon>
        <taxon>Dikarya</taxon>
        <taxon>Ascomycota</taxon>
        <taxon>Pezizomycotina</taxon>
        <taxon>Dothideomycetes</taxon>
        <taxon>Pleosporomycetidae</taxon>
        <taxon>Pleosporales</taxon>
        <taxon>Lindgomycetaceae</taxon>
        <taxon>Clohesyomyces</taxon>
    </lineage>
</organism>
<accession>A0A1Y2A7H9</accession>
<dbReference type="EMBL" id="MCFA01000009">
    <property type="protein sequence ID" value="ORY17985.1"/>
    <property type="molecule type" value="Genomic_DNA"/>
</dbReference>
<evidence type="ECO:0000313" key="1">
    <source>
        <dbReference type="EMBL" id="ORY17985.1"/>
    </source>
</evidence>
<gene>
    <name evidence="1" type="ORF">BCR34DRAFT_554615</name>
</gene>
<protein>
    <submittedName>
        <fullName evidence="1">Uncharacterized protein</fullName>
    </submittedName>
</protein>
<name>A0A1Y2A7H9_9PLEO</name>
<reference evidence="1 2" key="1">
    <citation type="submission" date="2016-07" db="EMBL/GenBank/DDBJ databases">
        <title>Pervasive Adenine N6-methylation of Active Genes in Fungi.</title>
        <authorList>
            <consortium name="DOE Joint Genome Institute"/>
            <person name="Mondo S.J."/>
            <person name="Dannebaum R.O."/>
            <person name="Kuo R.C."/>
            <person name="Labutti K."/>
            <person name="Haridas S."/>
            <person name="Kuo A."/>
            <person name="Salamov A."/>
            <person name="Ahrendt S.R."/>
            <person name="Lipzen A."/>
            <person name="Sullivan W."/>
            <person name="Andreopoulos W.B."/>
            <person name="Clum A."/>
            <person name="Lindquist E."/>
            <person name="Daum C."/>
            <person name="Ramamoorthy G.K."/>
            <person name="Gryganskyi A."/>
            <person name="Culley D."/>
            <person name="Magnuson J.K."/>
            <person name="James T.Y."/>
            <person name="O'Malley M.A."/>
            <person name="Stajich J.E."/>
            <person name="Spatafora J.W."/>
            <person name="Visel A."/>
            <person name="Grigoriev I.V."/>
        </authorList>
    </citation>
    <scope>NUCLEOTIDE SEQUENCE [LARGE SCALE GENOMIC DNA]</scope>
    <source>
        <strain evidence="1 2">CBS 115471</strain>
    </source>
</reference>
<dbReference type="AlphaFoldDB" id="A0A1Y2A7H9"/>
<dbReference type="Proteomes" id="UP000193144">
    <property type="component" value="Unassembled WGS sequence"/>
</dbReference>